<comment type="caution">
    <text evidence="3">The sequence shown here is derived from an EMBL/GenBank/DDBJ whole genome shotgun (WGS) entry which is preliminary data.</text>
</comment>
<dbReference type="AlphaFoldDB" id="A0A0W8FFX6"/>
<dbReference type="InterPro" id="IPR029052">
    <property type="entry name" value="Metallo-depent_PP-like"/>
</dbReference>
<proteinExistence type="inferred from homology"/>
<organism evidence="3">
    <name type="scientific">hydrocarbon metagenome</name>
    <dbReference type="NCBI Taxonomy" id="938273"/>
    <lineage>
        <taxon>unclassified sequences</taxon>
        <taxon>metagenomes</taxon>
        <taxon>ecological metagenomes</taxon>
    </lineage>
</organism>
<dbReference type="InterPro" id="IPR052169">
    <property type="entry name" value="CW_Biosynth-Accessory"/>
</dbReference>
<comment type="similarity">
    <text evidence="1">Belongs to the CapA family.</text>
</comment>
<feature type="domain" description="Capsule synthesis protein CapA" evidence="2">
    <location>
        <begin position="65"/>
        <end position="289"/>
    </location>
</feature>
<name>A0A0W8FFX6_9ZZZZ</name>
<dbReference type="EMBL" id="LNQE01001261">
    <property type="protein sequence ID" value="KUG19754.1"/>
    <property type="molecule type" value="Genomic_DNA"/>
</dbReference>
<gene>
    <name evidence="3" type="ORF">ASZ90_010521</name>
</gene>
<protein>
    <submittedName>
        <fullName evidence="3">Capsule biosynthesis protein capa</fullName>
    </submittedName>
</protein>
<evidence type="ECO:0000313" key="3">
    <source>
        <dbReference type="EMBL" id="KUG19754.1"/>
    </source>
</evidence>
<accession>A0A0W8FFX6</accession>
<reference evidence="3" key="1">
    <citation type="journal article" date="2015" name="Proc. Natl. Acad. Sci. U.S.A.">
        <title>Networks of energetic and metabolic interactions define dynamics in microbial communities.</title>
        <authorList>
            <person name="Embree M."/>
            <person name="Liu J.K."/>
            <person name="Al-Bassam M.M."/>
            <person name="Zengler K."/>
        </authorList>
    </citation>
    <scope>NUCLEOTIDE SEQUENCE</scope>
</reference>
<dbReference type="InterPro" id="IPR019079">
    <property type="entry name" value="Capsule_synth_CapA"/>
</dbReference>
<dbReference type="CDD" id="cd07381">
    <property type="entry name" value="MPP_CapA"/>
    <property type="match status" value="1"/>
</dbReference>
<dbReference type="SUPFAM" id="SSF56300">
    <property type="entry name" value="Metallo-dependent phosphatases"/>
    <property type="match status" value="1"/>
</dbReference>
<evidence type="ECO:0000256" key="1">
    <source>
        <dbReference type="ARBA" id="ARBA00005662"/>
    </source>
</evidence>
<dbReference type="PANTHER" id="PTHR33393">
    <property type="entry name" value="POLYGLUTAMINE SYNTHESIS ACCESSORY PROTEIN RV0574C-RELATED"/>
    <property type="match status" value="1"/>
</dbReference>
<dbReference type="SMART" id="SM00854">
    <property type="entry name" value="PGA_cap"/>
    <property type="match status" value="1"/>
</dbReference>
<dbReference type="Gene3D" id="3.60.21.10">
    <property type="match status" value="1"/>
</dbReference>
<evidence type="ECO:0000259" key="2">
    <source>
        <dbReference type="SMART" id="SM00854"/>
    </source>
</evidence>
<dbReference type="Pfam" id="PF09587">
    <property type="entry name" value="PGA_cap"/>
    <property type="match status" value="1"/>
</dbReference>
<dbReference type="PANTHER" id="PTHR33393:SF11">
    <property type="entry name" value="POLYGLUTAMINE SYNTHESIS ACCESSORY PROTEIN RV0574C-RELATED"/>
    <property type="match status" value="1"/>
</dbReference>
<sequence>MRIRPGFLFLMLSHAALPASCAGTAGRAGTGGTRNRVPSSGLGVCIEPGVIDAPETRGERVRTLRLMAVGDILLQTENGKEPFERINDDLNGRDILFGNLETVLSTSGQRSRKRWVASAPPESVRYLKEAGFDILNIANNHILDLGREGFVATLDMLEKNGIAYVGGSAGRQSRRGVVIERNGIKLGFLGYTTGRLQRPGDISLHSLRERDILADIDAVKSRCDFVVISLHWGTENCYYPSPQQIRVARRLIDHGATLILGHHPHVIQGLERYGDGLIVYSLGNFQFDTSLMPGRIKSSMIVTVDFDRQGIADHAVIPCTIDENALPAVAVGAEKELIRKWISNLSGMVSSGRITRNWWFEEIAGEYLAYNWESYKYRIGRHGIAPLLECGVWLITPFCLNCYAGIVRKRLRALRAGGSA</sequence>